<evidence type="ECO:0000256" key="2">
    <source>
        <dbReference type="ARBA" id="ARBA00008358"/>
    </source>
</evidence>
<reference evidence="11 12" key="1">
    <citation type="submission" date="2020-06" db="EMBL/GenBank/DDBJ databases">
        <title>Rheinheimera sp. nov., a marine bacterium isolated from coastal.</title>
        <authorList>
            <person name="Yu Q."/>
            <person name="Qi Y."/>
            <person name="Pu J."/>
        </authorList>
    </citation>
    <scope>NUCLEOTIDE SEQUENCE [LARGE SCALE GENOMIC DNA]</scope>
    <source>
        <strain evidence="11 12">YQF-2</strain>
    </source>
</reference>
<dbReference type="AlphaFoldDB" id="A0A7Y5ATJ8"/>
<dbReference type="Gene3D" id="3.30.1300.30">
    <property type="entry name" value="GSPII I/J protein-like"/>
    <property type="match status" value="1"/>
</dbReference>
<evidence type="ECO:0000256" key="9">
    <source>
        <dbReference type="RuleBase" id="RU368030"/>
    </source>
</evidence>
<comment type="caution">
    <text evidence="11">The sequence shown here is derived from an EMBL/GenBank/DDBJ whole genome shotgun (WGS) entry which is preliminary data.</text>
</comment>
<evidence type="ECO:0000256" key="4">
    <source>
        <dbReference type="ARBA" id="ARBA00022481"/>
    </source>
</evidence>
<dbReference type="Proteomes" id="UP000523161">
    <property type="component" value="Unassembled WGS sequence"/>
</dbReference>
<keyword evidence="6" id="KW-0812">Transmembrane</keyword>
<comment type="subcellular location">
    <subcellularLocation>
        <location evidence="1 9">Cell inner membrane</location>
        <topology evidence="1 9">Single-pass membrane protein</topology>
    </subcellularLocation>
</comment>
<protein>
    <recommendedName>
        <fullName evidence="9">Type II secretion system protein I</fullName>
        <shortName evidence="9">T2SS minor pseudopilin I</shortName>
    </recommendedName>
</protein>
<name>A0A7Y5ATJ8_9GAMM</name>
<keyword evidence="5 9" id="KW-0997">Cell inner membrane</keyword>
<evidence type="ECO:0000256" key="7">
    <source>
        <dbReference type="ARBA" id="ARBA00022989"/>
    </source>
</evidence>
<dbReference type="InterPro" id="IPR003413">
    <property type="entry name" value="T2SS_GspI_C"/>
</dbReference>
<comment type="subunit">
    <text evidence="9">Type II secretion is composed of four main components: the outer membrane complex, the inner membrane complex, the cytoplasmic secretion ATPase and the periplasm-spanning pseudopilus.</text>
</comment>
<dbReference type="PANTHER" id="PTHR38779">
    <property type="entry name" value="TYPE II SECRETION SYSTEM PROTEIN I-RELATED"/>
    <property type="match status" value="1"/>
</dbReference>
<organism evidence="11 12">
    <name type="scientific">Rheinheimera lutimaris</name>
    <dbReference type="NCBI Taxonomy" id="2740584"/>
    <lineage>
        <taxon>Bacteria</taxon>
        <taxon>Pseudomonadati</taxon>
        <taxon>Pseudomonadota</taxon>
        <taxon>Gammaproteobacteria</taxon>
        <taxon>Chromatiales</taxon>
        <taxon>Chromatiaceae</taxon>
        <taxon>Rheinheimera</taxon>
    </lineage>
</organism>
<dbReference type="GO" id="GO:0015628">
    <property type="term" value="P:protein secretion by the type II secretion system"/>
    <property type="evidence" value="ECO:0007669"/>
    <property type="project" value="UniProtKB-UniRule"/>
</dbReference>
<feature type="domain" description="Type II secretion system protein GspI C-terminal" evidence="10">
    <location>
        <begin position="39"/>
        <end position="116"/>
    </location>
</feature>
<keyword evidence="7" id="KW-1133">Transmembrane helix</keyword>
<dbReference type="RefSeq" id="WP_173502425.1">
    <property type="nucleotide sequence ID" value="NZ_JABSOD010000023.1"/>
</dbReference>
<keyword evidence="8" id="KW-0472">Membrane</keyword>
<dbReference type="EMBL" id="JABSOD010000023">
    <property type="protein sequence ID" value="NRQ44193.1"/>
    <property type="molecule type" value="Genomic_DNA"/>
</dbReference>
<keyword evidence="3" id="KW-1003">Cell membrane</keyword>
<sequence>MKRNGFTLLELLVAMAIFATAGMAIMQASSAHIRSLSQLDDLTVASYIANNQMQLALLDKDWPGKEKSQQQVEMANRQWLWQQQLSKLPDDDLRLVQISVSLAETPDEVLYQLQSYKGKPGG</sequence>
<comment type="PTM">
    <text evidence="9">Cleaved by prepilin peptidase.</text>
</comment>
<accession>A0A7Y5ATJ8</accession>
<dbReference type="GO" id="GO:0005886">
    <property type="term" value="C:plasma membrane"/>
    <property type="evidence" value="ECO:0007669"/>
    <property type="project" value="UniProtKB-SubCell"/>
</dbReference>
<dbReference type="NCBIfam" id="TIGR01707">
    <property type="entry name" value="gspI"/>
    <property type="match status" value="1"/>
</dbReference>
<comment type="similarity">
    <text evidence="2 9">Belongs to the GSP I family.</text>
</comment>
<evidence type="ECO:0000256" key="3">
    <source>
        <dbReference type="ARBA" id="ARBA00022475"/>
    </source>
</evidence>
<evidence type="ECO:0000313" key="11">
    <source>
        <dbReference type="EMBL" id="NRQ44193.1"/>
    </source>
</evidence>
<dbReference type="InterPro" id="IPR012902">
    <property type="entry name" value="N_methyl_site"/>
</dbReference>
<evidence type="ECO:0000256" key="5">
    <source>
        <dbReference type="ARBA" id="ARBA00022519"/>
    </source>
</evidence>
<dbReference type="GO" id="GO:0015627">
    <property type="term" value="C:type II protein secretion system complex"/>
    <property type="evidence" value="ECO:0007669"/>
    <property type="project" value="UniProtKB-UniRule"/>
</dbReference>
<evidence type="ECO:0000256" key="8">
    <source>
        <dbReference type="ARBA" id="ARBA00023136"/>
    </source>
</evidence>
<dbReference type="Pfam" id="PF07963">
    <property type="entry name" value="N_methyl"/>
    <property type="match status" value="1"/>
</dbReference>
<dbReference type="SUPFAM" id="SSF54523">
    <property type="entry name" value="Pili subunits"/>
    <property type="match status" value="1"/>
</dbReference>
<proteinExistence type="inferred from homology"/>
<keyword evidence="12" id="KW-1185">Reference proteome</keyword>
<dbReference type="PANTHER" id="PTHR38779:SF2">
    <property type="entry name" value="TYPE II SECRETION SYSTEM PROTEIN I-RELATED"/>
    <property type="match status" value="1"/>
</dbReference>
<dbReference type="InterPro" id="IPR010052">
    <property type="entry name" value="T2SS_protein-GspI"/>
</dbReference>
<evidence type="ECO:0000313" key="12">
    <source>
        <dbReference type="Proteomes" id="UP000523161"/>
    </source>
</evidence>
<gene>
    <name evidence="11" type="primary">gspI</name>
    <name evidence="11" type="ORF">HRH59_16745</name>
</gene>
<keyword evidence="4 9" id="KW-0488">Methylation</keyword>
<dbReference type="NCBIfam" id="TIGR02532">
    <property type="entry name" value="IV_pilin_GFxxxE"/>
    <property type="match status" value="1"/>
</dbReference>
<dbReference type="Pfam" id="PF02501">
    <property type="entry name" value="T2SSI"/>
    <property type="match status" value="1"/>
</dbReference>
<comment type="function">
    <text evidence="9">Component of the type II secretion system required for the energy-dependent secretion of extracellular factors such as proteases and toxins from the periplasm.</text>
</comment>
<dbReference type="InterPro" id="IPR045584">
    <property type="entry name" value="Pilin-like"/>
</dbReference>
<evidence type="ECO:0000259" key="10">
    <source>
        <dbReference type="Pfam" id="PF02501"/>
    </source>
</evidence>
<evidence type="ECO:0000256" key="6">
    <source>
        <dbReference type="ARBA" id="ARBA00022692"/>
    </source>
</evidence>
<evidence type="ECO:0000256" key="1">
    <source>
        <dbReference type="ARBA" id="ARBA00004377"/>
    </source>
</evidence>